<dbReference type="AlphaFoldDB" id="A0A0F9MNA5"/>
<name>A0A0F9MNA5_9ZZZZ</name>
<accession>A0A0F9MNA5</accession>
<comment type="caution">
    <text evidence="1">The sequence shown here is derived from an EMBL/GenBank/DDBJ whole genome shotgun (WGS) entry which is preliminary data.</text>
</comment>
<protein>
    <submittedName>
        <fullName evidence="1">Uncharacterized protein</fullName>
    </submittedName>
</protein>
<organism evidence="1">
    <name type="scientific">marine sediment metagenome</name>
    <dbReference type="NCBI Taxonomy" id="412755"/>
    <lineage>
        <taxon>unclassified sequences</taxon>
        <taxon>metagenomes</taxon>
        <taxon>ecological metagenomes</taxon>
    </lineage>
</organism>
<gene>
    <name evidence="1" type="ORF">LCGC14_1133550</name>
</gene>
<proteinExistence type="predicted"/>
<reference evidence="1" key="1">
    <citation type="journal article" date="2015" name="Nature">
        <title>Complex archaea that bridge the gap between prokaryotes and eukaryotes.</title>
        <authorList>
            <person name="Spang A."/>
            <person name="Saw J.H."/>
            <person name="Jorgensen S.L."/>
            <person name="Zaremba-Niedzwiedzka K."/>
            <person name="Martijn J."/>
            <person name="Lind A.E."/>
            <person name="van Eijk R."/>
            <person name="Schleper C."/>
            <person name="Guy L."/>
            <person name="Ettema T.J."/>
        </authorList>
    </citation>
    <scope>NUCLEOTIDE SEQUENCE</scope>
</reference>
<dbReference type="EMBL" id="LAZR01005326">
    <property type="protein sequence ID" value="KKN00857.1"/>
    <property type="molecule type" value="Genomic_DNA"/>
</dbReference>
<sequence length="85" mass="9917">MPTVKEHEDLIKGIDNLLATEGEEAGQWVVGTWTAKELLLNGGMPNTENNWNYILHVMRMFYPDSTWERGSRDEGWKVRVRIRTK</sequence>
<evidence type="ECO:0000313" key="1">
    <source>
        <dbReference type="EMBL" id="KKN00857.1"/>
    </source>
</evidence>